<keyword evidence="3 7" id="KW-0812">Transmembrane</keyword>
<feature type="region of interest" description="Disordered" evidence="6">
    <location>
        <begin position="1"/>
        <end position="22"/>
    </location>
</feature>
<dbReference type="InterPro" id="IPR020846">
    <property type="entry name" value="MFS_dom"/>
</dbReference>
<accession>A0A1H7WQY5</accession>
<sequence>MHSNISLGDTAQPTGGTGEASDLARPGWNWRLALSLAALVAVLEVAALSYPLVGMAIPDIATHFHTTQDGWIMTAFVIVGAAASPMIGKLADLHGTRQVLLSCIVLSGIGALLCAVATNYGTFLVGRCLSGLMVPCLFLSYSLIRDVFPPSTVALAASIATSAVGLALVPAPFLTEWLVGDHEFRGLFWFMGLALGALAIAVVLTTPESPVRLRARVGVLGASVLGTGIAGLLGGVSQGPVVGWTAAVTLALLGTGIAAIAIWVVTAAATRDALIDIRLWRRRPVLLTALAAGCIYAVTSLYSMLLPMLTRTPAMLGLGYGFGVDEQGAAAFQVPIGVMGVLGGIVVGVLVGRHVASPGLLISLGMVSAAIGCTVTAYAHDNELLLMILAGAVGLGSGLAYAATPNLVFLAVPPELQASTSALVGMFQTVVPAIAPILAFAVMDGSHVAQLPPMITSMLNGATVYTDDGFTVGFLIAAAIALVGLCAAVLVPRRIVQVDVDSIVDMGQPVGQGK</sequence>
<dbReference type="AlphaFoldDB" id="A0A1H7WQY5"/>
<feature type="transmembrane region" description="Helical" evidence="7">
    <location>
        <begin position="99"/>
        <end position="118"/>
    </location>
</feature>
<name>A0A1H7WQY5_9NOCA</name>
<evidence type="ECO:0000259" key="8">
    <source>
        <dbReference type="PROSITE" id="PS50850"/>
    </source>
</evidence>
<feature type="transmembrane region" description="Helical" evidence="7">
    <location>
        <begin position="470"/>
        <end position="491"/>
    </location>
</feature>
<dbReference type="Proteomes" id="UP000198677">
    <property type="component" value="Unassembled WGS sequence"/>
</dbReference>
<gene>
    <name evidence="9" type="ORF">SAMN05444583_12840</name>
</gene>
<feature type="transmembrane region" description="Helical" evidence="7">
    <location>
        <begin position="217"/>
        <end position="236"/>
    </location>
</feature>
<dbReference type="PANTHER" id="PTHR23501:SF191">
    <property type="entry name" value="VACUOLAR BASIC AMINO ACID TRANSPORTER 4"/>
    <property type="match status" value="1"/>
</dbReference>
<feature type="transmembrane region" description="Helical" evidence="7">
    <location>
        <begin position="422"/>
        <end position="443"/>
    </location>
</feature>
<feature type="transmembrane region" description="Helical" evidence="7">
    <location>
        <begin position="385"/>
        <end position="410"/>
    </location>
</feature>
<dbReference type="InterPro" id="IPR036259">
    <property type="entry name" value="MFS_trans_sf"/>
</dbReference>
<feature type="transmembrane region" description="Helical" evidence="7">
    <location>
        <begin position="329"/>
        <end position="352"/>
    </location>
</feature>
<evidence type="ECO:0000256" key="5">
    <source>
        <dbReference type="ARBA" id="ARBA00023136"/>
    </source>
</evidence>
<evidence type="ECO:0000256" key="1">
    <source>
        <dbReference type="ARBA" id="ARBA00004429"/>
    </source>
</evidence>
<dbReference type="EMBL" id="FOAW01000028">
    <property type="protein sequence ID" value="SEM23922.1"/>
    <property type="molecule type" value="Genomic_DNA"/>
</dbReference>
<dbReference type="PROSITE" id="PS50850">
    <property type="entry name" value="MFS"/>
    <property type="match status" value="1"/>
</dbReference>
<evidence type="ECO:0000313" key="9">
    <source>
        <dbReference type="EMBL" id="SEM23922.1"/>
    </source>
</evidence>
<feature type="transmembrane region" description="Helical" evidence="7">
    <location>
        <begin position="186"/>
        <end position="205"/>
    </location>
</feature>
<evidence type="ECO:0000256" key="6">
    <source>
        <dbReference type="SAM" id="MobiDB-lite"/>
    </source>
</evidence>
<feature type="transmembrane region" description="Helical" evidence="7">
    <location>
        <begin position="153"/>
        <end position="174"/>
    </location>
</feature>
<keyword evidence="10" id="KW-1185">Reference proteome</keyword>
<feature type="transmembrane region" description="Helical" evidence="7">
    <location>
        <begin position="70"/>
        <end position="87"/>
    </location>
</feature>
<organism evidence="9 10">
    <name type="scientific">Rhodococcus maanshanensis</name>
    <dbReference type="NCBI Taxonomy" id="183556"/>
    <lineage>
        <taxon>Bacteria</taxon>
        <taxon>Bacillati</taxon>
        <taxon>Actinomycetota</taxon>
        <taxon>Actinomycetes</taxon>
        <taxon>Mycobacteriales</taxon>
        <taxon>Nocardiaceae</taxon>
        <taxon>Rhodococcus</taxon>
    </lineage>
</organism>
<evidence type="ECO:0000313" key="10">
    <source>
        <dbReference type="Proteomes" id="UP000198677"/>
    </source>
</evidence>
<evidence type="ECO:0000256" key="3">
    <source>
        <dbReference type="ARBA" id="ARBA00022692"/>
    </source>
</evidence>
<feature type="transmembrane region" description="Helical" evidence="7">
    <location>
        <begin position="359"/>
        <end position="379"/>
    </location>
</feature>
<feature type="transmembrane region" description="Helical" evidence="7">
    <location>
        <begin position="242"/>
        <end position="265"/>
    </location>
</feature>
<evidence type="ECO:0000256" key="4">
    <source>
        <dbReference type="ARBA" id="ARBA00022989"/>
    </source>
</evidence>
<comment type="subcellular location">
    <subcellularLocation>
        <location evidence="1">Cell inner membrane</location>
        <topology evidence="1">Multi-pass membrane protein</topology>
    </subcellularLocation>
</comment>
<evidence type="ECO:0000256" key="7">
    <source>
        <dbReference type="SAM" id="Phobius"/>
    </source>
</evidence>
<dbReference type="GO" id="GO:0005886">
    <property type="term" value="C:plasma membrane"/>
    <property type="evidence" value="ECO:0007669"/>
    <property type="project" value="UniProtKB-SubCell"/>
</dbReference>
<reference evidence="10" key="1">
    <citation type="submission" date="2016-10" db="EMBL/GenBank/DDBJ databases">
        <authorList>
            <person name="Varghese N."/>
            <person name="Submissions S."/>
        </authorList>
    </citation>
    <scope>NUCLEOTIDE SEQUENCE [LARGE SCALE GENOMIC DNA]</scope>
    <source>
        <strain evidence="10">DSM 44675</strain>
    </source>
</reference>
<dbReference type="PANTHER" id="PTHR23501">
    <property type="entry name" value="MAJOR FACILITATOR SUPERFAMILY"/>
    <property type="match status" value="1"/>
</dbReference>
<feature type="compositionally biased region" description="Polar residues" evidence="6">
    <location>
        <begin position="1"/>
        <end position="14"/>
    </location>
</feature>
<evidence type="ECO:0000256" key="2">
    <source>
        <dbReference type="ARBA" id="ARBA00022448"/>
    </source>
</evidence>
<keyword evidence="2" id="KW-0813">Transport</keyword>
<dbReference type="InterPro" id="IPR011701">
    <property type="entry name" value="MFS"/>
</dbReference>
<dbReference type="RefSeq" id="WP_245816424.1">
    <property type="nucleotide sequence ID" value="NZ_FOAW01000028.1"/>
</dbReference>
<feature type="transmembrane region" description="Helical" evidence="7">
    <location>
        <begin position="124"/>
        <end position="144"/>
    </location>
</feature>
<feature type="transmembrane region" description="Helical" evidence="7">
    <location>
        <begin position="285"/>
        <end position="309"/>
    </location>
</feature>
<proteinExistence type="predicted"/>
<dbReference type="GO" id="GO:0022857">
    <property type="term" value="F:transmembrane transporter activity"/>
    <property type="evidence" value="ECO:0007669"/>
    <property type="project" value="InterPro"/>
</dbReference>
<protein>
    <submittedName>
        <fullName evidence="9">Major Facilitator Superfamily protein</fullName>
    </submittedName>
</protein>
<feature type="domain" description="Major facilitator superfamily (MFS) profile" evidence="8">
    <location>
        <begin position="30"/>
        <end position="496"/>
    </location>
</feature>
<dbReference type="Gene3D" id="1.20.1250.20">
    <property type="entry name" value="MFS general substrate transporter like domains"/>
    <property type="match status" value="2"/>
</dbReference>
<dbReference type="Pfam" id="PF07690">
    <property type="entry name" value="MFS_1"/>
    <property type="match status" value="1"/>
</dbReference>
<keyword evidence="4 7" id="KW-1133">Transmembrane helix</keyword>
<feature type="transmembrane region" description="Helical" evidence="7">
    <location>
        <begin position="32"/>
        <end position="50"/>
    </location>
</feature>
<keyword evidence="5 7" id="KW-0472">Membrane</keyword>
<dbReference type="SUPFAM" id="SSF103473">
    <property type="entry name" value="MFS general substrate transporter"/>
    <property type="match status" value="1"/>
</dbReference>